<dbReference type="GO" id="GO:0006302">
    <property type="term" value="P:double-strand break repair"/>
    <property type="evidence" value="ECO:0007669"/>
    <property type="project" value="InterPro"/>
</dbReference>
<feature type="binding site" evidence="12">
    <location>
        <position position="536"/>
    </location>
    <ligand>
        <name>Zn(2+)</name>
        <dbReference type="ChEBI" id="CHEBI:29105"/>
        <label>2</label>
    </ligand>
</feature>
<evidence type="ECO:0000256" key="7">
    <source>
        <dbReference type="ARBA" id="ARBA00022833"/>
    </source>
</evidence>
<dbReference type="InterPro" id="IPR005259">
    <property type="entry name" value="PriA"/>
</dbReference>
<evidence type="ECO:0000256" key="4">
    <source>
        <dbReference type="ARBA" id="ARBA00022741"/>
    </source>
</evidence>
<feature type="domain" description="Helicase ATP-binding" evidence="13">
    <location>
        <begin position="295"/>
        <end position="461"/>
    </location>
</feature>
<organism evidence="15 16">
    <name type="scientific">Candidatus Sulfotelmatobacter kueseliae</name>
    <dbReference type="NCBI Taxonomy" id="2042962"/>
    <lineage>
        <taxon>Bacteria</taxon>
        <taxon>Pseudomonadati</taxon>
        <taxon>Acidobacteriota</taxon>
        <taxon>Terriglobia</taxon>
        <taxon>Terriglobales</taxon>
        <taxon>Candidatus Korobacteraceae</taxon>
        <taxon>Candidatus Sulfotelmatobacter</taxon>
    </lineage>
</organism>
<dbReference type="NCBIfam" id="TIGR00595">
    <property type="entry name" value="priA"/>
    <property type="match status" value="1"/>
</dbReference>
<feature type="domain" description="Helicase C-terminal" evidence="14">
    <location>
        <begin position="559"/>
        <end position="711"/>
    </location>
</feature>
<evidence type="ECO:0000259" key="13">
    <source>
        <dbReference type="PROSITE" id="PS51192"/>
    </source>
</evidence>
<keyword evidence="3 12" id="KW-0479">Metal-binding</keyword>
<evidence type="ECO:0000259" key="14">
    <source>
        <dbReference type="PROSITE" id="PS51194"/>
    </source>
</evidence>
<evidence type="ECO:0000256" key="2">
    <source>
        <dbReference type="ARBA" id="ARBA00022705"/>
    </source>
</evidence>
<dbReference type="SUPFAM" id="SSF52540">
    <property type="entry name" value="P-loop containing nucleoside triphosphate hydrolases"/>
    <property type="match status" value="2"/>
</dbReference>
<dbReference type="CDD" id="cd18804">
    <property type="entry name" value="SF2_C_priA"/>
    <property type="match status" value="1"/>
</dbReference>
<keyword evidence="5 12" id="KW-0378">Hydrolase</keyword>
<evidence type="ECO:0000256" key="11">
    <source>
        <dbReference type="ARBA" id="ARBA00048988"/>
    </source>
</evidence>
<evidence type="ECO:0000313" key="15">
    <source>
        <dbReference type="EMBL" id="SPF31303.1"/>
    </source>
</evidence>
<dbReference type="GO" id="GO:0006270">
    <property type="term" value="P:DNA replication initiation"/>
    <property type="evidence" value="ECO:0007669"/>
    <property type="project" value="TreeGrafter"/>
</dbReference>
<evidence type="ECO:0000256" key="3">
    <source>
        <dbReference type="ARBA" id="ARBA00022723"/>
    </source>
</evidence>
<dbReference type="FunFam" id="3.40.1440.60:FF:000001">
    <property type="entry name" value="Primosomal protein N"/>
    <property type="match status" value="1"/>
</dbReference>
<evidence type="ECO:0000256" key="1">
    <source>
        <dbReference type="ARBA" id="ARBA00022515"/>
    </source>
</evidence>
<dbReference type="GO" id="GO:0006269">
    <property type="term" value="P:DNA replication, synthesis of primer"/>
    <property type="evidence" value="ECO:0007669"/>
    <property type="project" value="UniProtKB-KW"/>
</dbReference>
<dbReference type="PANTHER" id="PTHR30580">
    <property type="entry name" value="PRIMOSOMAL PROTEIN N"/>
    <property type="match status" value="1"/>
</dbReference>
<keyword evidence="6 12" id="KW-0347">Helicase</keyword>
<dbReference type="EC" id="5.6.2.4" evidence="12"/>
<keyword evidence="1 12" id="KW-0639">Primosome</keyword>
<evidence type="ECO:0000256" key="9">
    <source>
        <dbReference type="ARBA" id="ARBA00023125"/>
    </source>
</evidence>
<sequence length="818" mass="91034">MPEFCDVALPVPLDMAFTYRVPADATPVVGGRVLVPFRQQRMTGIVVELHDRGPSVATKNIISVLDAAPVLDEQLLRLGRWIADYYLAPVGEVFRTMLPLGAEFKRSIGYRITEDGQMALHLAGMSGSSARSRRTPEEQAAEFRVLDYLAAHDNELGGAGMTREETLRSATRVSRAILNGMVRKKWIAREDVSAPQTAARTVKFAVLKSLEGKLNENQRSLVDTLAASGGKVTVTTLQALEVPRTTLSTLIRRGLVEIAEQPAEFTISRAKPRPSPLEFDLNAEQRSALARLREGVEAHKFSGMLLHGVTGSGKTAVYLAGMRAVLEAGRSAILLVPEIGLTPAVAADLHQIFGDEVAILHSALSDRERAEQWHRIRRGGARMVVGTRSAVFAPVSDLALIIVDEEHDASYKQEETPRYHARDVAVMRAKMANAAVVLGSATPSLESYFNATKNKYALVELPDRVEQRPLPEVEIVDMRQEFQETGREQVVSRRLAAEIRERLERREQVMVLLNRRGYSPVVLCRTCGKKLECVNCAIALTHHKREHKMVCHYCGYTAPVPKACVHCGSEYVYFLGTGSEKLEELLHGMFPQARIARLDRDTVRGHEDFESTLNALNEGELDVVVGTQMIAKGHDIHGVTLVGVVGADVALGLPDFRAAERTFQLLTQVAGRAGRGQSPGKVILQTYFQDHYAVQYAARHDFVGFYEKELRFRSWMHYPPYSALANVLVRSDKLDDALQWSGMLGKWFDRTRHEAVRVLGPAAAPILKLKRDYRYHFVLKSPSREKLNTTLRAMLAYAAQQKIPRTQVIVDVDALWLM</sequence>
<evidence type="ECO:0000256" key="5">
    <source>
        <dbReference type="ARBA" id="ARBA00022801"/>
    </source>
</evidence>
<dbReference type="InterPro" id="IPR042115">
    <property type="entry name" value="PriA_3primeBD_sf"/>
</dbReference>
<proteinExistence type="inferred from homology"/>
<keyword evidence="8 12" id="KW-0067">ATP-binding</keyword>
<feature type="binding site" evidence="12">
    <location>
        <position position="567"/>
    </location>
    <ligand>
        <name>Zn(2+)</name>
        <dbReference type="ChEBI" id="CHEBI:29105"/>
        <label>1</label>
    </ligand>
</feature>
<accession>A0A2U3JV74</accession>
<dbReference type="InterPro" id="IPR001650">
    <property type="entry name" value="Helicase_C-like"/>
</dbReference>
<dbReference type="SMART" id="SM00490">
    <property type="entry name" value="HELICc"/>
    <property type="match status" value="1"/>
</dbReference>
<comment type="similarity">
    <text evidence="12">Belongs to the helicase family. PriA subfamily.</text>
</comment>
<dbReference type="SMART" id="SM00487">
    <property type="entry name" value="DEXDc"/>
    <property type="match status" value="1"/>
</dbReference>
<dbReference type="InterPro" id="IPR041236">
    <property type="entry name" value="PriA_C"/>
</dbReference>
<evidence type="ECO:0000256" key="12">
    <source>
        <dbReference type="HAMAP-Rule" id="MF_00983"/>
    </source>
</evidence>
<keyword evidence="7 12" id="KW-0862">Zinc</keyword>
<dbReference type="GO" id="GO:0005524">
    <property type="term" value="F:ATP binding"/>
    <property type="evidence" value="ECO:0007669"/>
    <property type="project" value="UniProtKB-UniRule"/>
</dbReference>
<feature type="binding site" evidence="12">
    <location>
        <position position="554"/>
    </location>
    <ligand>
        <name>Zn(2+)</name>
        <dbReference type="ChEBI" id="CHEBI:29105"/>
        <label>2</label>
    </ligand>
</feature>
<dbReference type="PROSITE" id="PS51194">
    <property type="entry name" value="HELICASE_CTER"/>
    <property type="match status" value="1"/>
</dbReference>
<dbReference type="Gene3D" id="3.40.1440.60">
    <property type="entry name" value="PriA, 3(prime) DNA-binding domain"/>
    <property type="match status" value="1"/>
</dbReference>
<evidence type="ECO:0000256" key="10">
    <source>
        <dbReference type="ARBA" id="ARBA00023235"/>
    </source>
</evidence>
<dbReference type="AlphaFoldDB" id="A0A2U3JV74"/>
<protein>
    <recommendedName>
        <fullName evidence="12">Replication restart protein PriA</fullName>
    </recommendedName>
    <alternativeName>
        <fullName evidence="12">ATP-dependent DNA helicase PriA</fullName>
        <ecNumber evidence="12">5.6.2.4</ecNumber>
    </alternativeName>
    <alternativeName>
        <fullName evidence="12">DNA 3'-5' helicase PriA</fullName>
    </alternativeName>
</protein>
<keyword evidence="9 12" id="KW-0238">DNA-binding</keyword>
<comment type="subunit">
    <text evidence="12">Component of the replication restart primosome.</text>
</comment>
<dbReference type="GO" id="GO:0043138">
    <property type="term" value="F:3'-5' DNA helicase activity"/>
    <property type="evidence" value="ECO:0007669"/>
    <property type="project" value="UniProtKB-EC"/>
</dbReference>
<dbReference type="GO" id="GO:0006310">
    <property type="term" value="P:DNA recombination"/>
    <property type="evidence" value="ECO:0007669"/>
    <property type="project" value="InterPro"/>
</dbReference>
<comment type="catalytic activity">
    <reaction evidence="11 12">
        <text>ATP + H2O = ADP + phosphate + H(+)</text>
        <dbReference type="Rhea" id="RHEA:13065"/>
        <dbReference type="ChEBI" id="CHEBI:15377"/>
        <dbReference type="ChEBI" id="CHEBI:15378"/>
        <dbReference type="ChEBI" id="CHEBI:30616"/>
        <dbReference type="ChEBI" id="CHEBI:43474"/>
        <dbReference type="ChEBI" id="CHEBI:456216"/>
        <dbReference type="EC" id="5.6.2.4"/>
    </reaction>
</comment>
<evidence type="ECO:0000313" key="16">
    <source>
        <dbReference type="Proteomes" id="UP000238701"/>
    </source>
</evidence>
<evidence type="ECO:0000256" key="6">
    <source>
        <dbReference type="ARBA" id="ARBA00022806"/>
    </source>
</evidence>
<name>A0A2U3JV74_9BACT</name>
<dbReference type="GO" id="GO:0008270">
    <property type="term" value="F:zinc ion binding"/>
    <property type="evidence" value="ECO:0007669"/>
    <property type="project" value="UniProtKB-UniRule"/>
</dbReference>
<dbReference type="PROSITE" id="PS51192">
    <property type="entry name" value="HELICASE_ATP_BIND_1"/>
    <property type="match status" value="1"/>
</dbReference>
<dbReference type="Gene3D" id="3.40.50.300">
    <property type="entry name" value="P-loop containing nucleotide triphosphate hydrolases"/>
    <property type="match status" value="2"/>
</dbReference>
<keyword evidence="4 12" id="KW-0547">Nucleotide-binding</keyword>
<dbReference type="InterPro" id="IPR011545">
    <property type="entry name" value="DEAD/DEAH_box_helicase_dom"/>
</dbReference>
<dbReference type="PANTHER" id="PTHR30580:SF0">
    <property type="entry name" value="PRIMOSOMAL PROTEIN N"/>
    <property type="match status" value="1"/>
</dbReference>
<dbReference type="HAMAP" id="MF_00983">
    <property type="entry name" value="PriA"/>
    <property type="match status" value="1"/>
</dbReference>
<evidence type="ECO:0000256" key="8">
    <source>
        <dbReference type="ARBA" id="ARBA00022840"/>
    </source>
</evidence>
<feature type="binding site" evidence="12">
    <location>
        <position position="527"/>
    </location>
    <ligand>
        <name>Zn(2+)</name>
        <dbReference type="ChEBI" id="CHEBI:29105"/>
        <label>1</label>
    </ligand>
</feature>
<feature type="binding site" evidence="12">
    <location>
        <position position="533"/>
    </location>
    <ligand>
        <name>Zn(2+)</name>
        <dbReference type="ChEBI" id="CHEBI:29105"/>
        <label>2</label>
    </ligand>
</feature>
<comment type="function">
    <text evidence="12">Initiates the restart of stalled replication forks, which reloads the replicative helicase on sites other than the origin of replication. Recognizes and binds to abandoned replication forks and remodels them to uncover a helicase loading site. Promotes assembly of the primosome at these replication forks.</text>
</comment>
<dbReference type="CDD" id="cd17929">
    <property type="entry name" value="DEXHc_priA"/>
    <property type="match status" value="1"/>
</dbReference>
<dbReference type="InterPro" id="IPR041222">
    <property type="entry name" value="PriA_3primeBD"/>
</dbReference>
<comment type="catalytic activity">
    <reaction evidence="12">
        <text>Couples ATP hydrolysis with the unwinding of duplex DNA by translocating in the 3'-5' direction.</text>
        <dbReference type="EC" id="5.6.2.4"/>
    </reaction>
</comment>
<dbReference type="Pfam" id="PF00270">
    <property type="entry name" value="DEAD"/>
    <property type="match status" value="1"/>
</dbReference>
<gene>
    <name evidence="12" type="primary">priA</name>
    <name evidence="15" type="ORF">SBA1_10025</name>
</gene>
<comment type="cofactor">
    <cofactor evidence="12">
        <name>Zn(2+)</name>
        <dbReference type="ChEBI" id="CHEBI:29105"/>
    </cofactor>
    <text evidence="12">Binds 2 zinc ions per subunit.</text>
</comment>
<dbReference type="Proteomes" id="UP000238701">
    <property type="component" value="Unassembled WGS sequence"/>
</dbReference>
<keyword evidence="2 12" id="KW-0235">DNA replication</keyword>
<feature type="binding site" evidence="12">
    <location>
        <position position="551"/>
    </location>
    <ligand>
        <name>Zn(2+)</name>
        <dbReference type="ChEBI" id="CHEBI:29105"/>
        <label>2</label>
    </ligand>
</feature>
<dbReference type="InterPro" id="IPR014001">
    <property type="entry name" value="Helicase_ATP-bd"/>
</dbReference>
<dbReference type="GO" id="GO:0003677">
    <property type="term" value="F:DNA binding"/>
    <property type="evidence" value="ECO:0007669"/>
    <property type="project" value="UniProtKB-UniRule"/>
</dbReference>
<dbReference type="EMBL" id="OMOD01000001">
    <property type="protein sequence ID" value="SPF31303.1"/>
    <property type="molecule type" value="Genomic_DNA"/>
</dbReference>
<dbReference type="Pfam" id="PF18319">
    <property type="entry name" value="Zn_ribbon_PriA"/>
    <property type="match status" value="1"/>
</dbReference>
<keyword evidence="10 12" id="KW-0413">Isomerase</keyword>
<reference evidence="16" key="1">
    <citation type="submission" date="2018-02" db="EMBL/GenBank/DDBJ databases">
        <authorList>
            <person name="Hausmann B."/>
        </authorList>
    </citation>
    <scope>NUCLEOTIDE SEQUENCE [LARGE SCALE GENOMIC DNA]</scope>
    <source>
        <strain evidence="16">Peat soil MAG SbA1</strain>
    </source>
</reference>
<dbReference type="OrthoDB" id="9759544at2"/>
<dbReference type="FunFam" id="3.40.50.300:FF:000489">
    <property type="entry name" value="Primosome assembly protein PriA"/>
    <property type="match status" value="1"/>
</dbReference>
<feature type="binding site" evidence="12">
    <location>
        <position position="524"/>
    </location>
    <ligand>
        <name>Zn(2+)</name>
        <dbReference type="ChEBI" id="CHEBI:29105"/>
        <label>1</label>
    </ligand>
</feature>
<dbReference type="GO" id="GO:0016887">
    <property type="term" value="F:ATP hydrolysis activity"/>
    <property type="evidence" value="ECO:0007669"/>
    <property type="project" value="RHEA"/>
</dbReference>
<feature type="binding site" evidence="12">
    <location>
        <position position="564"/>
    </location>
    <ligand>
        <name>Zn(2+)</name>
        <dbReference type="ChEBI" id="CHEBI:29105"/>
        <label>1</label>
    </ligand>
</feature>
<dbReference type="Pfam" id="PF18074">
    <property type="entry name" value="PriA_C"/>
    <property type="match status" value="1"/>
</dbReference>
<dbReference type="GO" id="GO:1990077">
    <property type="term" value="C:primosome complex"/>
    <property type="evidence" value="ECO:0007669"/>
    <property type="project" value="UniProtKB-UniRule"/>
</dbReference>
<dbReference type="Pfam" id="PF00271">
    <property type="entry name" value="Helicase_C"/>
    <property type="match status" value="1"/>
</dbReference>
<dbReference type="InterPro" id="IPR027417">
    <property type="entry name" value="P-loop_NTPase"/>
</dbReference>
<dbReference type="InterPro" id="IPR040498">
    <property type="entry name" value="PriA_CRR"/>
</dbReference>
<dbReference type="Pfam" id="PF17764">
    <property type="entry name" value="PriA_3primeBD"/>
    <property type="match status" value="1"/>
</dbReference>